<evidence type="ECO:0000256" key="1">
    <source>
        <dbReference type="SAM" id="MobiDB-lite"/>
    </source>
</evidence>
<accession>A0A6J6NFX7</accession>
<keyword evidence="2" id="KW-1133">Transmembrane helix</keyword>
<evidence type="ECO:0000256" key="2">
    <source>
        <dbReference type="SAM" id="Phobius"/>
    </source>
</evidence>
<dbReference type="Pfam" id="PF09992">
    <property type="entry name" value="NAGPA"/>
    <property type="match status" value="1"/>
</dbReference>
<gene>
    <name evidence="4" type="ORF">UFOPK2582_00074</name>
    <name evidence="5" type="ORF">UFOPK3914_00116</name>
    <name evidence="6" type="ORF">UFOPK4354_00372</name>
</gene>
<protein>
    <submittedName>
        <fullName evidence="4">Unannotated protein</fullName>
    </submittedName>
</protein>
<dbReference type="AlphaFoldDB" id="A0A6J6NFX7"/>
<evidence type="ECO:0000313" key="4">
    <source>
        <dbReference type="EMBL" id="CAB4685189.1"/>
    </source>
</evidence>
<keyword evidence="2" id="KW-0812">Transmembrane</keyword>
<sequence length="427" mass="46141">MNINEPPIIEPFAPIEKQQEPTPEGDGPPDRPSPDTPSPRRPARLPRCRPVRRHRRRIAAAVLLALMIPTGWSYAGYITAPGAAPTDVRSIEWLRDHGLESPVALAEQWWYTRARPSGTTAPVSNLVRSQPVSVGATLGTGRRVSPAETIPVAESIPVVAGTPQAGEGVWQSVEGLASNGGVDQTFIRPDPTYPAVAVNLVRFDQRRISLVYAPGTAEPKGTNWAWNSQIPVSQRTHADAAFNAGFKFKDTAGGVYTEGRSAVRPLEDGLASVVIRSDGTADIVKWSRDATIGPDISTVRQNLELIVDSGQPIAGLSSSTGGRWGSRQSQLQFTSRSGLGIDAHGRLLYAAGAQMSLSELAAALSDAGAVRAMQLDIHKQMVSFSWYRQDLSSSTGVQATKLFESMRRDATRYLSPDQRDFFTVIAR</sequence>
<feature type="transmembrane region" description="Helical" evidence="2">
    <location>
        <begin position="58"/>
        <end position="77"/>
    </location>
</feature>
<evidence type="ECO:0000259" key="3">
    <source>
        <dbReference type="Pfam" id="PF09992"/>
    </source>
</evidence>
<dbReference type="EMBL" id="CAFBQW010000025">
    <property type="protein sequence ID" value="CAB5062925.1"/>
    <property type="molecule type" value="Genomic_DNA"/>
</dbReference>
<feature type="compositionally biased region" description="Low complexity" evidence="1">
    <location>
        <begin position="1"/>
        <end position="16"/>
    </location>
</feature>
<dbReference type="InterPro" id="IPR018711">
    <property type="entry name" value="NAGPA"/>
</dbReference>
<keyword evidence="2" id="KW-0472">Membrane</keyword>
<proteinExistence type="predicted"/>
<feature type="region of interest" description="Disordered" evidence="1">
    <location>
        <begin position="1"/>
        <end position="51"/>
    </location>
</feature>
<evidence type="ECO:0000313" key="6">
    <source>
        <dbReference type="EMBL" id="CAB5062925.1"/>
    </source>
</evidence>
<reference evidence="4" key="1">
    <citation type="submission" date="2020-05" db="EMBL/GenBank/DDBJ databases">
        <authorList>
            <person name="Chiriac C."/>
            <person name="Salcher M."/>
            <person name="Ghai R."/>
            <person name="Kavagutti S V."/>
        </authorList>
    </citation>
    <scope>NUCLEOTIDE SEQUENCE</scope>
</reference>
<feature type="domain" description="Phosphodiester glycosidase" evidence="3">
    <location>
        <begin position="238"/>
        <end position="376"/>
    </location>
</feature>
<organism evidence="4">
    <name type="scientific">freshwater metagenome</name>
    <dbReference type="NCBI Taxonomy" id="449393"/>
    <lineage>
        <taxon>unclassified sequences</taxon>
        <taxon>metagenomes</taxon>
        <taxon>ecological metagenomes</taxon>
    </lineage>
</organism>
<dbReference type="EMBL" id="CAEZXS010000004">
    <property type="protein sequence ID" value="CAB4685189.1"/>
    <property type="molecule type" value="Genomic_DNA"/>
</dbReference>
<evidence type="ECO:0000313" key="5">
    <source>
        <dbReference type="EMBL" id="CAB4968661.1"/>
    </source>
</evidence>
<dbReference type="EMBL" id="CAFBOG010000005">
    <property type="protein sequence ID" value="CAB4968661.1"/>
    <property type="molecule type" value="Genomic_DNA"/>
</dbReference>
<name>A0A6J6NFX7_9ZZZZ</name>
<feature type="compositionally biased region" description="Basic residues" evidence="1">
    <location>
        <begin position="41"/>
        <end position="51"/>
    </location>
</feature>